<proteinExistence type="inferred from homology"/>
<dbReference type="AlphaFoldDB" id="A0A1G4B0H5"/>
<keyword evidence="7" id="KW-1185">Reference proteome</keyword>
<evidence type="ECO:0000256" key="1">
    <source>
        <dbReference type="ARBA" id="ARBA00001964"/>
    </source>
</evidence>
<dbReference type="InterPro" id="IPR011603">
    <property type="entry name" value="2oxoglutarate_DH_E1"/>
</dbReference>
<dbReference type="GeneID" id="34562945"/>
<dbReference type="OrthoDB" id="413077at2759"/>
<dbReference type="PANTHER" id="PTHR23152:SF4">
    <property type="entry name" value="2-OXOADIPATE DEHYDROGENASE COMPLEX COMPONENT E1"/>
    <property type="match status" value="1"/>
</dbReference>
<dbReference type="GO" id="GO:0030976">
    <property type="term" value="F:thiamine pyrophosphate binding"/>
    <property type="evidence" value="ECO:0007669"/>
    <property type="project" value="InterPro"/>
</dbReference>
<dbReference type="PANTHER" id="PTHR23152">
    <property type="entry name" value="2-OXOGLUTARATE DEHYDROGENASE"/>
    <property type="match status" value="1"/>
</dbReference>
<evidence type="ECO:0000256" key="3">
    <source>
        <dbReference type="ARBA" id="ARBA00023002"/>
    </source>
</evidence>
<comment type="similarity">
    <text evidence="2">Belongs to the alpha-ketoglutarate dehydrogenase family.</text>
</comment>
<evidence type="ECO:0000313" key="6">
    <source>
        <dbReference type="EMBL" id="OHE94887.1"/>
    </source>
</evidence>
<dbReference type="Proteomes" id="UP000176998">
    <property type="component" value="Unassembled WGS sequence"/>
</dbReference>
<protein>
    <submittedName>
        <fullName evidence="6">Oxoglutarate dehydrogenase</fullName>
    </submittedName>
</protein>
<evidence type="ECO:0000313" key="7">
    <source>
        <dbReference type="Proteomes" id="UP000176998"/>
    </source>
</evidence>
<evidence type="ECO:0000256" key="4">
    <source>
        <dbReference type="ARBA" id="ARBA00023052"/>
    </source>
</evidence>
<sequence length="112" mass="12179">MANPYASAAKTSSEALCSQRHPVLHDQITHAEDTLGNFGIFGVAYYTTVNSPLSEFSVLGFDYGYSIAARDSLVLWEAQFGELTNNAGQVYASLHKYGEAKDIKDVAVARVE</sequence>
<organism evidence="6 7">
    <name type="scientific">Colletotrichum orchidophilum</name>
    <dbReference type="NCBI Taxonomy" id="1209926"/>
    <lineage>
        <taxon>Eukaryota</taxon>
        <taxon>Fungi</taxon>
        <taxon>Dikarya</taxon>
        <taxon>Ascomycota</taxon>
        <taxon>Pezizomycotina</taxon>
        <taxon>Sordariomycetes</taxon>
        <taxon>Hypocreomycetidae</taxon>
        <taxon>Glomerellales</taxon>
        <taxon>Glomerellaceae</taxon>
        <taxon>Colletotrichum</taxon>
    </lineage>
</organism>
<dbReference type="GO" id="GO:0005739">
    <property type="term" value="C:mitochondrion"/>
    <property type="evidence" value="ECO:0007669"/>
    <property type="project" value="TreeGrafter"/>
</dbReference>
<dbReference type="GO" id="GO:0045252">
    <property type="term" value="C:oxoglutarate dehydrogenase complex"/>
    <property type="evidence" value="ECO:0007669"/>
    <property type="project" value="TreeGrafter"/>
</dbReference>
<name>A0A1G4B0H5_9PEZI</name>
<accession>A0A1G4B0H5</accession>
<dbReference type="Pfam" id="PF02779">
    <property type="entry name" value="Transket_pyr"/>
    <property type="match status" value="1"/>
</dbReference>
<dbReference type="InterPro" id="IPR005475">
    <property type="entry name" value="Transketolase-like_Pyr-bd"/>
</dbReference>
<dbReference type="RefSeq" id="XP_022472049.1">
    <property type="nucleotide sequence ID" value="XM_022621435.1"/>
</dbReference>
<gene>
    <name evidence="6" type="ORF">CORC01_09806</name>
</gene>
<comment type="caution">
    <text evidence="6">The sequence shown here is derived from an EMBL/GenBank/DDBJ whole genome shotgun (WGS) entry which is preliminary data.</text>
</comment>
<comment type="cofactor">
    <cofactor evidence="1">
        <name>thiamine diphosphate</name>
        <dbReference type="ChEBI" id="CHEBI:58937"/>
    </cofactor>
</comment>
<keyword evidence="3" id="KW-0560">Oxidoreductase</keyword>
<dbReference type="STRING" id="1209926.A0A1G4B0H5"/>
<evidence type="ECO:0000259" key="5">
    <source>
        <dbReference type="Pfam" id="PF02779"/>
    </source>
</evidence>
<evidence type="ECO:0000256" key="2">
    <source>
        <dbReference type="ARBA" id="ARBA00006936"/>
    </source>
</evidence>
<dbReference type="GO" id="GO:0006099">
    <property type="term" value="P:tricarboxylic acid cycle"/>
    <property type="evidence" value="ECO:0007669"/>
    <property type="project" value="TreeGrafter"/>
</dbReference>
<reference evidence="6 7" key="1">
    <citation type="submission" date="2016-09" db="EMBL/GenBank/DDBJ databases">
        <authorList>
            <person name="Capua I."/>
            <person name="De Benedictis P."/>
            <person name="Joannis T."/>
            <person name="Lombin L.H."/>
            <person name="Cattoli G."/>
        </authorList>
    </citation>
    <scope>NUCLEOTIDE SEQUENCE [LARGE SCALE GENOMIC DNA]</scope>
    <source>
        <strain evidence="6 7">IMI 309357</strain>
    </source>
</reference>
<feature type="domain" description="Transketolase-like pyrimidine-binding" evidence="5">
    <location>
        <begin position="20"/>
        <end position="91"/>
    </location>
</feature>
<dbReference type="InterPro" id="IPR029061">
    <property type="entry name" value="THDP-binding"/>
</dbReference>
<dbReference type="GO" id="GO:0004591">
    <property type="term" value="F:oxoglutarate dehydrogenase (succinyl-transferring) activity"/>
    <property type="evidence" value="ECO:0007669"/>
    <property type="project" value="TreeGrafter"/>
</dbReference>
<dbReference type="Gene3D" id="3.40.50.12470">
    <property type="match status" value="1"/>
</dbReference>
<dbReference type="SUPFAM" id="SSF52518">
    <property type="entry name" value="Thiamin diphosphate-binding fold (THDP-binding)"/>
    <property type="match status" value="1"/>
</dbReference>
<keyword evidence="4" id="KW-0786">Thiamine pyrophosphate</keyword>
<dbReference type="EMBL" id="MJBS01000091">
    <property type="protein sequence ID" value="OHE94887.1"/>
    <property type="molecule type" value="Genomic_DNA"/>
</dbReference>